<gene>
    <name evidence="2" type="ORF">WCY31_11330</name>
</gene>
<evidence type="ECO:0000313" key="2">
    <source>
        <dbReference type="EMBL" id="XAU14822.1"/>
    </source>
</evidence>
<dbReference type="Proteomes" id="UP001447842">
    <property type="component" value="Chromosome"/>
</dbReference>
<dbReference type="PANTHER" id="PTHR43242">
    <property type="entry name" value="NAD(P)-BINDING ROSSMANN-FOLD SUPERFAMILY PROTEIN"/>
    <property type="match status" value="1"/>
</dbReference>
<dbReference type="InterPro" id="IPR029903">
    <property type="entry name" value="RmlD-like-bd"/>
</dbReference>
<dbReference type="RefSeq" id="WP_345972455.1">
    <property type="nucleotide sequence ID" value="NZ_CP147920.1"/>
</dbReference>
<dbReference type="Gene3D" id="3.40.50.720">
    <property type="entry name" value="NAD(P)-binding Rossmann-like Domain"/>
    <property type="match status" value="1"/>
</dbReference>
<sequence length="280" mass="32096">MNLIIGRNGLIASELIRRGGYTFTTSMINEEGFFLDLYAPESFDYQQINSETKVIFLAAISSPDKCENDFENAYSVNVTGTKYFIEKVLENGGKVLFFSSDVIYGNTTDPVNEDAPTHPFGEYAKMKDEVEKAFAGKDNFKVFRLSYVLSQGDKYLQYLQNCLKESKTAEVFHPFYRKIVFMEDVLDAIEAILQKWDAFPNQKFNICGNENVSRKDIADYFNEAVGNNLKYVLIEPDENFWMARPKNIELVSLYLEQLLGRKPIKIREAVHNIVKGKKIA</sequence>
<evidence type="ECO:0000259" key="1">
    <source>
        <dbReference type="Pfam" id="PF04321"/>
    </source>
</evidence>
<evidence type="ECO:0000313" key="3">
    <source>
        <dbReference type="Proteomes" id="UP001447842"/>
    </source>
</evidence>
<name>A0ABZ3H8F7_9BACT</name>
<dbReference type="Pfam" id="PF04321">
    <property type="entry name" value="RmlD_sub_bind"/>
    <property type="match status" value="1"/>
</dbReference>
<organism evidence="2 3">
    <name type="scientific">Sulfurimonas diazotrophicus</name>
    <dbReference type="NCBI Taxonomy" id="3131939"/>
    <lineage>
        <taxon>Bacteria</taxon>
        <taxon>Pseudomonadati</taxon>
        <taxon>Campylobacterota</taxon>
        <taxon>Epsilonproteobacteria</taxon>
        <taxon>Campylobacterales</taxon>
        <taxon>Sulfurimonadaceae</taxon>
        <taxon>Sulfurimonas</taxon>
    </lineage>
</organism>
<dbReference type="EMBL" id="CP147920">
    <property type="protein sequence ID" value="XAU14822.1"/>
    <property type="molecule type" value="Genomic_DNA"/>
</dbReference>
<keyword evidence="3" id="KW-1185">Reference proteome</keyword>
<accession>A0ABZ3H8F7</accession>
<proteinExistence type="predicted"/>
<dbReference type="PANTHER" id="PTHR43242:SF1">
    <property type="entry name" value="NAD(P)-BINDING ROSSMANN-FOLD SUPERFAMILY PROTEIN"/>
    <property type="match status" value="1"/>
</dbReference>
<feature type="domain" description="RmlD-like substrate binding" evidence="1">
    <location>
        <begin position="3"/>
        <end position="275"/>
    </location>
</feature>
<reference evidence="2 3" key="1">
    <citation type="submission" date="2024-03" db="EMBL/GenBank/DDBJ databases">
        <title>Sulfurimonas sp. HSL3-1.</title>
        <authorList>
            <person name="Wang S."/>
        </authorList>
    </citation>
    <scope>NUCLEOTIDE SEQUENCE [LARGE SCALE GENOMIC DNA]</scope>
    <source>
        <strain evidence="2 3">HSL3-1</strain>
    </source>
</reference>
<protein>
    <submittedName>
        <fullName evidence="2">Sugar nucleotide-binding protein</fullName>
    </submittedName>
</protein>
<dbReference type="SUPFAM" id="SSF51735">
    <property type="entry name" value="NAD(P)-binding Rossmann-fold domains"/>
    <property type="match status" value="1"/>
</dbReference>
<dbReference type="InterPro" id="IPR036291">
    <property type="entry name" value="NAD(P)-bd_dom_sf"/>
</dbReference>